<keyword evidence="2" id="KW-1185">Reference proteome</keyword>
<comment type="caution">
    <text evidence="1">The sequence shown here is derived from an EMBL/GenBank/DDBJ whole genome shotgun (WGS) entry which is preliminary data.</text>
</comment>
<reference evidence="1 2" key="1">
    <citation type="submission" date="2020-08" db="EMBL/GenBank/DDBJ databases">
        <title>Genomic Encyclopedia of Type Strains, Phase IV (KMG-IV): sequencing the most valuable type-strain genomes for metagenomic binning, comparative biology and taxonomic classification.</title>
        <authorList>
            <person name="Goeker M."/>
        </authorList>
    </citation>
    <scope>NUCLEOTIDE SEQUENCE [LARGE SCALE GENOMIC DNA]</scope>
    <source>
        <strain evidence="1 2">DSM 5895</strain>
    </source>
</reference>
<dbReference type="RefSeq" id="WP_183190176.1">
    <property type="nucleotide sequence ID" value="NZ_JACICD010000004.1"/>
</dbReference>
<evidence type="ECO:0000313" key="2">
    <source>
        <dbReference type="Proteomes" id="UP000533469"/>
    </source>
</evidence>
<protein>
    <submittedName>
        <fullName evidence="1">Uncharacterized protein</fullName>
    </submittedName>
</protein>
<dbReference type="AlphaFoldDB" id="A0A839ZBD2"/>
<sequence>MAQTTAQKLVQLGVPTEVAKTVAAAIASDSLQIGTSSTTAMAGNRTPTTTIRGGVLQQTATADIGGSPSQADFNALLAKLRSAGLLASS</sequence>
<accession>A0A839ZBD2</accession>
<dbReference type="Gene3D" id="6.10.140.1630">
    <property type="match status" value="1"/>
</dbReference>
<dbReference type="Proteomes" id="UP000533469">
    <property type="component" value="Unassembled WGS sequence"/>
</dbReference>
<gene>
    <name evidence="1" type="ORF">FHS55_002640</name>
</gene>
<evidence type="ECO:0000313" key="1">
    <source>
        <dbReference type="EMBL" id="MBB3772031.1"/>
    </source>
</evidence>
<name>A0A839ZBD2_9HYPH</name>
<organism evidence="1 2">
    <name type="scientific">Ancylobacter tetraedralis</name>
    <dbReference type="NCBI Taxonomy" id="217068"/>
    <lineage>
        <taxon>Bacteria</taxon>
        <taxon>Pseudomonadati</taxon>
        <taxon>Pseudomonadota</taxon>
        <taxon>Alphaproteobacteria</taxon>
        <taxon>Hyphomicrobiales</taxon>
        <taxon>Xanthobacteraceae</taxon>
        <taxon>Ancylobacter</taxon>
    </lineage>
</organism>
<dbReference type="EMBL" id="JACICD010000004">
    <property type="protein sequence ID" value="MBB3772031.1"/>
    <property type="molecule type" value="Genomic_DNA"/>
</dbReference>
<proteinExistence type="predicted"/>